<evidence type="ECO:0000313" key="3">
    <source>
        <dbReference type="Proteomes" id="UP000289200"/>
    </source>
</evidence>
<reference evidence="3" key="1">
    <citation type="submission" date="2018-10" db="EMBL/GenBank/DDBJ databases">
        <authorList>
            <person name="Peiro R."/>
            <person name="Begona"/>
            <person name="Cbmso G."/>
            <person name="Lopez M."/>
            <person name="Gonzalez S."/>
            <person name="Sacristan E."/>
            <person name="Castillo E."/>
        </authorList>
    </citation>
    <scope>NUCLEOTIDE SEQUENCE [LARGE SCALE GENOMIC DNA]</scope>
</reference>
<dbReference type="EMBL" id="UWOC01000214">
    <property type="protein sequence ID" value="VCU11546.1"/>
    <property type="molecule type" value="Genomic_DNA"/>
</dbReference>
<feature type="region of interest" description="Disordered" evidence="1">
    <location>
        <begin position="23"/>
        <end position="82"/>
    </location>
</feature>
<sequence>MTGPGKTDEQRARAARLSAALRENLRRRKAQSRARTGGPDTAVDTPEIDMPDPAPATAVHRSPENGPLSHDSAGIVPENGRR</sequence>
<evidence type="ECO:0000313" key="2">
    <source>
        <dbReference type="EMBL" id="VCU11546.1"/>
    </source>
</evidence>
<name>A0A3S4C007_9BRAD</name>
<gene>
    <name evidence="2" type="ORF">RHODGE_RHODGE_05026</name>
</gene>
<comment type="caution">
    <text evidence="2">The sequence shown here is derived from an EMBL/GenBank/DDBJ whole genome shotgun (WGS) entry which is preliminary data.</text>
</comment>
<protein>
    <submittedName>
        <fullName evidence="2">Uncharacterized protein</fullName>
    </submittedName>
</protein>
<keyword evidence="3" id="KW-1185">Reference proteome</keyword>
<evidence type="ECO:0000256" key="1">
    <source>
        <dbReference type="SAM" id="MobiDB-lite"/>
    </source>
</evidence>
<dbReference type="AlphaFoldDB" id="A0A3S4C007"/>
<organism evidence="2 3">
    <name type="scientific">Rhodoplanes serenus</name>
    <dbReference type="NCBI Taxonomy" id="200615"/>
    <lineage>
        <taxon>Bacteria</taxon>
        <taxon>Pseudomonadati</taxon>
        <taxon>Pseudomonadota</taxon>
        <taxon>Alphaproteobacteria</taxon>
        <taxon>Hyphomicrobiales</taxon>
        <taxon>Nitrobacteraceae</taxon>
        <taxon>Rhodoplanes</taxon>
    </lineage>
</organism>
<dbReference type="Proteomes" id="UP000289200">
    <property type="component" value="Unassembled WGS sequence"/>
</dbReference>
<accession>A0A3S4C007</accession>
<dbReference type="RefSeq" id="WP_129611703.1">
    <property type="nucleotide sequence ID" value="NZ_UWOC01000214.1"/>
</dbReference>
<proteinExistence type="predicted"/>